<dbReference type="RefSeq" id="WP_162391218.1">
    <property type="nucleotide sequence ID" value="NZ_CP045997.1"/>
</dbReference>
<organism evidence="1 2">
    <name type="scientific">Spirosoma endbachense</name>
    <dbReference type="NCBI Taxonomy" id="2666025"/>
    <lineage>
        <taxon>Bacteria</taxon>
        <taxon>Pseudomonadati</taxon>
        <taxon>Bacteroidota</taxon>
        <taxon>Cytophagia</taxon>
        <taxon>Cytophagales</taxon>
        <taxon>Cytophagaceae</taxon>
        <taxon>Spirosoma</taxon>
    </lineage>
</organism>
<dbReference type="AlphaFoldDB" id="A0A6P1W8W7"/>
<accession>A0A6P1W8W7</accession>
<reference evidence="1 2" key="1">
    <citation type="submission" date="2019-11" db="EMBL/GenBank/DDBJ databases">
        <title>Spirosoma endbachense sp. nov., isolated from a natural salt meadow.</title>
        <authorList>
            <person name="Rojas J."/>
            <person name="Ambika Manirajan B."/>
            <person name="Ratering S."/>
            <person name="Suarez C."/>
            <person name="Geissler-Plaum R."/>
            <person name="Schnell S."/>
        </authorList>
    </citation>
    <scope>NUCLEOTIDE SEQUENCE [LARGE SCALE GENOMIC DNA]</scope>
    <source>
        <strain evidence="1 2">I-24</strain>
    </source>
</reference>
<dbReference type="Proteomes" id="UP000464577">
    <property type="component" value="Chromosome"/>
</dbReference>
<dbReference type="EMBL" id="CP045997">
    <property type="protein sequence ID" value="QHW00823.1"/>
    <property type="molecule type" value="Genomic_DNA"/>
</dbReference>
<keyword evidence="2" id="KW-1185">Reference proteome</keyword>
<sequence length="64" mass="7447">MTDHLDYIRFEITRRYIELAESGQVDDKYLERARLIVDVIQQNTKLKKAQATMGDESFGRLIGS</sequence>
<dbReference type="KEGG" id="senf:GJR95_39915"/>
<protein>
    <submittedName>
        <fullName evidence="1">Uncharacterized protein</fullName>
    </submittedName>
</protein>
<evidence type="ECO:0000313" key="2">
    <source>
        <dbReference type="Proteomes" id="UP000464577"/>
    </source>
</evidence>
<proteinExistence type="predicted"/>
<evidence type="ECO:0000313" key="1">
    <source>
        <dbReference type="EMBL" id="QHW00823.1"/>
    </source>
</evidence>
<gene>
    <name evidence="1" type="ORF">GJR95_39915</name>
</gene>
<name>A0A6P1W8W7_9BACT</name>